<proteinExistence type="predicted"/>
<evidence type="ECO:0000313" key="1">
    <source>
        <dbReference type="EMBL" id="JAD85314.1"/>
    </source>
</evidence>
<protein>
    <submittedName>
        <fullName evidence="1">Uncharacterized protein</fullName>
    </submittedName>
</protein>
<reference evidence="1" key="2">
    <citation type="journal article" date="2015" name="Data Brief">
        <title>Shoot transcriptome of the giant reed, Arundo donax.</title>
        <authorList>
            <person name="Barrero R.A."/>
            <person name="Guerrero F.D."/>
            <person name="Moolhuijzen P."/>
            <person name="Goolsby J.A."/>
            <person name="Tidwell J."/>
            <person name="Bellgard S.E."/>
            <person name="Bellgard M.I."/>
        </authorList>
    </citation>
    <scope>NUCLEOTIDE SEQUENCE</scope>
    <source>
        <tissue evidence="1">Shoot tissue taken approximately 20 cm above the soil surface</tissue>
    </source>
</reference>
<dbReference type="AlphaFoldDB" id="A0A0A9D9P5"/>
<name>A0A0A9D9P5_ARUDO</name>
<reference evidence="1" key="1">
    <citation type="submission" date="2014-09" db="EMBL/GenBank/DDBJ databases">
        <authorList>
            <person name="Magalhaes I.L.F."/>
            <person name="Oliveira U."/>
            <person name="Santos F.R."/>
            <person name="Vidigal T.H.D.A."/>
            <person name="Brescovit A.D."/>
            <person name="Santos A.J."/>
        </authorList>
    </citation>
    <scope>NUCLEOTIDE SEQUENCE</scope>
    <source>
        <tissue evidence="1">Shoot tissue taken approximately 20 cm above the soil surface</tissue>
    </source>
</reference>
<accession>A0A0A9D9P5</accession>
<dbReference type="EMBL" id="GBRH01212581">
    <property type="protein sequence ID" value="JAD85314.1"/>
    <property type="molecule type" value="Transcribed_RNA"/>
</dbReference>
<sequence>MYGVNHPRLEVIHTIQKSSIQICQAWSWTYQLPPKAIAFSRLLIKQGTNRVHPFCSQQVAMQQKIELQFTTVYKSGPSLLPLNMYRCDRSLLKLTSLLYAKSILLFWFPSNRYVLLNRLLREQKNSKQRADT</sequence>
<organism evidence="1">
    <name type="scientific">Arundo donax</name>
    <name type="common">Giant reed</name>
    <name type="synonym">Donax arundinaceus</name>
    <dbReference type="NCBI Taxonomy" id="35708"/>
    <lineage>
        <taxon>Eukaryota</taxon>
        <taxon>Viridiplantae</taxon>
        <taxon>Streptophyta</taxon>
        <taxon>Embryophyta</taxon>
        <taxon>Tracheophyta</taxon>
        <taxon>Spermatophyta</taxon>
        <taxon>Magnoliopsida</taxon>
        <taxon>Liliopsida</taxon>
        <taxon>Poales</taxon>
        <taxon>Poaceae</taxon>
        <taxon>PACMAD clade</taxon>
        <taxon>Arundinoideae</taxon>
        <taxon>Arundineae</taxon>
        <taxon>Arundo</taxon>
    </lineage>
</organism>